<dbReference type="eggNOG" id="ENOG502SP42">
    <property type="taxonomic scope" value="Eukaryota"/>
</dbReference>
<protein>
    <submittedName>
        <fullName evidence="2">Uncharacterized protein</fullName>
    </submittedName>
</protein>
<reference evidence="2 3" key="1">
    <citation type="journal article" date="2008" name="Nature">
        <title>The Phaeodactylum genome reveals the evolutionary history of diatom genomes.</title>
        <authorList>
            <person name="Bowler C."/>
            <person name="Allen A.E."/>
            <person name="Badger J.H."/>
            <person name="Grimwood J."/>
            <person name="Jabbari K."/>
            <person name="Kuo A."/>
            <person name="Maheswari U."/>
            <person name="Martens C."/>
            <person name="Maumus F."/>
            <person name="Otillar R.P."/>
            <person name="Rayko E."/>
            <person name="Salamov A."/>
            <person name="Vandepoele K."/>
            <person name="Beszteri B."/>
            <person name="Gruber A."/>
            <person name="Heijde M."/>
            <person name="Katinka M."/>
            <person name="Mock T."/>
            <person name="Valentin K."/>
            <person name="Verret F."/>
            <person name="Berges J.A."/>
            <person name="Brownlee C."/>
            <person name="Cadoret J.P."/>
            <person name="Chiovitti A."/>
            <person name="Choi C.J."/>
            <person name="Coesel S."/>
            <person name="De Martino A."/>
            <person name="Detter J.C."/>
            <person name="Durkin C."/>
            <person name="Falciatore A."/>
            <person name="Fournet J."/>
            <person name="Haruta M."/>
            <person name="Huysman M.J."/>
            <person name="Jenkins B.D."/>
            <person name="Jiroutova K."/>
            <person name="Jorgensen R.E."/>
            <person name="Joubert Y."/>
            <person name="Kaplan A."/>
            <person name="Kroger N."/>
            <person name="Kroth P.G."/>
            <person name="La Roche J."/>
            <person name="Lindquist E."/>
            <person name="Lommer M."/>
            <person name="Martin-Jezequel V."/>
            <person name="Lopez P.J."/>
            <person name="Lucas S."/>
            <person name="Mangogna M."/>
            <person name="McGinnis K."/>
            <person name="Medlin L.K."/>
            <person name="Montsant A."/>
            <person name="Oudot-Le Secq M.P."/>
            <person name="Napoli C."/>
            <person name="Obornik M."/>
            <person name="Parker M.S."/>
            <person name="Petit J.L."/>
            <person name="Porcel B.M."/>
            <person name="Poulsen N."/>
            <person name="Robison M."/>
            <person name="Rychlewski L."/>
            <person name="Rynearson T.A."/>
            <person name="Schmutz J."/>
            <person name="Shapiro H."/>
            <person name="Siaut M."/>
            <person name="Stanley M."/>
            <person name="Sussman M.R."/>
            <person name="Taylor A.R."/>
            <person name="Vardi A."/>
            <person name="von Dassow P."/>
            <person name="Vyverman W."/>
            <person name="Willis A."/>
            <person name="Wyrwicz L.S."/>
            <person name="Rokhsar D.S."/>
            <person name="Weissenbach J."/>
            <person name="Armbrust E.V."/>
            <person name="Green B.R."/>
            <person name="Van de Peer Y."/>
            <person name="Grigoriev I.V."/>
        </authorList>
    </citation>
    <scope>NUCLEOTIDE SEQUENCE [LARGE SCALE GENOMIC DNA]</scope>
    <source>
        <strain evidence="2 3">CCAP 1055/1</strain>
    </source>
</reference>
<keyword evidence="3" id="KW-1185">Reference proteome</keyword>
<sequence length="431" mass="48356">MQKTMKPSPVPLVGKSTAAKGPGPLPSRKRNRSNRQPIRAALPHTKTVEQPNKNFRPSQRAQSQKGTSGKRAHGPKILVPDDSPIVDAPALPVKDDPCHHSQSDRKRYQKLARRVPRDAAVQDKAVRKAARKPLYKAGLAKARSNANERRARSARAPQPEQWIPNSVTLLQAEPVSSKRVLQWPCLPPVPLSVEQDALTVLMQRGRRERGMAKDLPALRLENIQRCCHHSGHLQLPQALSLRRHHIQKLNRVNIKEVGLGTEGQVRDAAECFEQAVEDCLRKLNVPVWTEAQQKAHFIQQPDLTRQPPTPDFILREQMLLKKTSGHPTDGRIVEERVIHWIEVKMFYGASTIPNDDNRSAVGNLRRTARKYYKTYGPGVIVFMYGCGEKLASMLAGEGVGVVDCCGDMVDLERVYTQQRTWCANRNGTILP</sequence>
<dbReference type="Pfam" id="PF14811">
    <property type="entry name" value="TPD"/>
    <property type="match status" value="1"/>
</dbReference>
<feature type="compositionally biased region" description="Basic and acidic residues" evidence="1">
    <location>
        <begin position="115"/>
        <end position="126"/>
    </location>
</feature>
<evidence type="ECO:0000256" key="1">
    <source>
        <dbReference type="SAM" id="MobiDB-lite"/>
    </source>
</evidence>
<evidence type="ECO:0000313" key="2">
    <source>
        <dbReference type="EMBL" id="EEC44320.1"/>
    </source>
</evidence>
<dbReference type="InterPro" id="IPR029404">
    <property type="entry name" value="CDIN1"/>
</dbReference>
<dbReference type="KEGG" id="pti:PHATRDRAFT_49511"/>
<proteinExistence type="predicted"/>
<feature type="compositionally biased region" description="Polar residues" evidence="1">
    <location>
        <begin position="48"/>
        <end position="67"/>
    </location>
</feature>
<dbReference type="GeneID" id="7195846"/>
<reference evidence="3" key="2">
    <citation type="submission" date="2008-08" db="EMBL/GenBank/DDBJ databases">
        <authorList>
            <consortium name="Diatom Consortium"/>
            <person name="Grigoriev I."/>
            <person name="Grimwood J."/>
            <person name="Kuo A."/>
            <person name="Otillar R.P."/>
            <person name="Salamov A."/>
            <person name="Detter J.C."/>
            <person name="Lindquist E."/>
            <person name="Shapiro H."/>
            <person name="Lucas S."/>
            <person name="Glavina del Rio T."/>
            <person name="Pitluck S."/>
            <person name="Rokhsar D."/>
            <person name="Bowler C."/>
        </authorList>
    </citation>
    <scope>GENOME REANNOTATION</scope>
    <source>
        <strain evidence="3">CCAP 1055/1</strain>
    </source>
</reference>
<dbReference type="HOGENOM" id="CLU_643231_0_0_1"/>
<dbReference type="InParanoid" id="B7GAV0"/>
<name>B7GAV0_PHATC</name>
<evidence type="ECO:0000313" key="3">
    <source>
        <dbReference type="Proteomes" id="UP000000759"/>
    </source>
</evidence>
<dbReference type="PaxDb" id="2850-Phatr49511"/>
<gene>
    <name evidence="2" type="ORF">PHATRDRAFT_49511</name>
</gene>
<feature type="region of interest" description="Disordered" evidence="1">
    <location>
        <begin position="1"/>
        <end position="129"/>
    </location>
</feature>
<dbReference type="Proteomes" id="UP000000759">
    <property type="component" value="Chromosome 22"/>
</dbReference>
<accession>B7GAV0</accession>
<feature type="compositionally biased region" description="Basic and acidic residues" evidence="1">
    <location>
        <begin position="93"/>
        <end position="106"/>
    </location>
</feature>
<organism evidence="2 3">
    <name type="scientific">Phaeodactylum tricornutum (strain CCAP 1055/1)</name>
    <dbReference type="NCBI Taxonomy" id="556484"/>
    <lineage>
        <taxon>Eukaryota</taxon>
        <taxon>Sar</taxon>
        <taxon>Stramenopiles</taxon>
        <taxon>Ochrophyta</taxon>
        <taxon>Bacillariophyta</taxon>
        <taxon>Bacillariophyceae</taxon>
        <taxon>Bacillariophycidae</taxon>
        <taxon>Naviculales</taxon>
        <taxon>Phaeodactylaceae</taxon>
        <taxon>Phaeodactylum</taxon>
    </lineage>
</organism>
<dbReference type="RefSeq" id="XP_002184142.1">
    <property type="nucleotide sequence ID" value="XM_002184106.1"/>
</dbReference>
<dbReference type="AlphaFoldDB" id="B7GAV0"/>
<dbReference type="EMBL" id="CM000624">
    <property type="protein sequence ID" value="EEC44320.1"/>
    <property type="molecule type" value="Genomic_DNA"/>
</dbReference>
<dbReference type="OrthoDB" id="46673at2759"/>